<feature type="compositionally biased region" description="Polar residues" evidence="1">
    <location>
        <begin position="323"/>
        <end position="339"/>
    </location>
</feature>
<keyword evidence="2" id="KW-0472">Membrane</keyword>
<accession>A0A820TTK9</accession>
<dbReference type="EMBL" id="CAJNYV010004047">
    <property type="protein sequence ID" value="CAF3638323.1"/>
    <property type="molecule type" value="Genomic_DNA"/>
</dbReference>
<comment type="caution">
    <text evidence="4">The sequence shown here is derived from an EMBL/GenBank/DDBJ whole genome shotgun (WGS) entry which is preliminary data.</text>
</comment>
<dbReference type="AlphaFoldDB" id="A0A820TTK9"/>
<dbReference type="Proteomes" id="UP000663865">
    <property type="component" value="Unassembled WGS sequence"/>
</dbReference>
<gene>
    <name evidence="3" type="ORF">KIK155_LOCUS22783</name>
    <name evidence="4" type="ORF">TOA249_LOCUS1333</name>
</gene>
<organism evidence="4 5">
    <name type="scientific">Rotaria socialis</name>
    <dbReference type="NCBI Taxonomy" id="392032"/>
    <lineage>
        <taxon>Eukaryota</taxon>
        <taxon>Metazoa</taxon>
        <taxon>Spiralia</taxon>
        <taxon>Gnathifera</taxon>
        <taxon>Rotifera</taxon>
        <taxon>Eurotatoria</taxon>
        <taxon>Bdelloidea</taxon>
        <taxon>Philodinida</taxon>
        <taxon>Philodinidae</taxon>
        <taxon>Rotaria</taxon>
    </lineage>
</organism>
<dbReference type="Proteomes" id="UP000663838">
    <property type="component" value="Unassembled WGS sequence"/>
</dbReference>
<feature type="transmembrane region" description="Helical" evidence="2">
    <location>
        <begin position="21"/>
        <end position="43"/>
    </location>
</feature>
<proteinExistence type="predicted"/>
<feature type="region of interest" description="Disordered" evidence="1">
    <location>
        <begin position="319"/>
        <end position="339"/>
    </location>
</feature>
<reference evidence="4" key="1">
    <citation type="submission" date="2021-02" db="EMBL/GenBank/DDBJ databases">
        <authorList>
            <person name="Nowell W R."/>
        </authorList>
    </citation>
    <scope>NUCLEOTIDE SEQUENCE</scope>
</reference>
<protein>
    <submittedName>
        <fullName evidence="4">Uncharacterized protein</fullName>
    </submittedName>
</protein>
<feature type="transmembrane region" description="Helical" evidence="2">
    <location>
        <begin position="265"/>
        <end position="288"/>
    </location>
</feature>
<evidence type="ECO:0000256" key="2">
    <source>
        <dbReference type="SAM" id="Phobius"/>
    </source>
</evidence>
<keyword evidence="2" id="KW-0812">Transmembrane</keyword>
<evidence type="ECO:0000313" key="5">
    <source>
        <dbReference type="Proteomes" id="UP000663838"/>
    </source>
</evidence>
<sequence length="339" mass="38610">MTATVSWKTGSIPTTTVMEGSLCLSLILLVLTATMVLTLMSIYQPRFNSQTNEYAIDSLMLKSLYTDSSSTFLNGEMVDISMLPTLCSTVFQNERQNTAVRRILENFCGSGSYYDSVNARRRRSLFGLLELYMIGKARLFYSTSCRKESNRSEPINSAYRSYCIRKRLTECNALYKNPTENFVEWTPISTKLKYSSVNSNNTYTILSSPKVFGVRSSLAVTITNNFDLSIKTQNEIVQKTKKELAQEIQSYCIRMRPENGLIVPYISYITLGMVTFIIILMVVFKVVARDNQFLSNSQLYIYSQPDLNQRIHNANKKHHKNNFLSSKSNKPLNSVPESN</sequence>
<evidence type="ECO:0000256" key="1">
    <source>
        <dbReference type="SAM" id="MobiDB-lite"/>
    </source>
</evidence>
<name>A0A820TTK9_9BILA</name>
<keyword evidence="2" id="KW-1133">Transmembrane helix</keyword>
<evidence type="ECO:0000313" key="3">
    <source>
        <dbReference type="EMBL" id="CAF3638323.1"/>
    </source>
</evidence>
<dbReference type="EMBL" id="CAJOBS010000036">
    <property type="protein sequence ID" value="CAF4475844.1"/>
    <property type="molecule type" value="Genomic_DNA"/>
</dbReference>
<evidence type="ECO:0000313" key="4">
    <source>
        <dbReference type="EMBL" id="CAF4475844.1"/>
    </source>
</evidence>